<sequence>MPLIDRYIAKAIAIPLAGTLILAAMLLVLDKMLRLVDFVINLGGPISVVWRMLANLMPEYFALGIPIGLLLGILLAFRGLATSSELDALRGVGTGFGRLLRVPMAYAIVLAALNLFLVGWLQPWTHYGYERLRFDLSSGALGASLKVGEFNNFSKRFTIRIDRSEAGGTQLHGLFVQADDQKGGAVVATASHGRFLATDDPDTILLRLEEGRLIQQNPSFATPRTLAFESYDLPINLPRVDSFRARAQNDAEEMTLPEIFRASYGGTTTGPENLAARANLHFRLVEVILMLLLPMLAVALAVPPKRSTSGLGIFVGIVMVVAYHKINQWAEDAGARGEFPVEIVMYAPFVLFAGLIVWMYLTLATKPGGQPIGALERGGAKLMTLIKRLLPNPRKRLGAAR</sequence>
<evidence type="ECO:0000256" key="6">
    <source>
        <dbReference type="SAM" id="Phobius"/>
    </source>
</evidence>
<feature type="transmembrane region" description="Helical" evidence="6">
    <location>
        <begin position="7"/>
        <end position="29"/>
    </location>
</feature>
<keyword evidence="3 6" id="KW-0812">Transmembrane</keyword>
<proteinExistence type="predicted"/>
<accession>A0ABZ2FZN4</accession>
<feature type="transmembrane region" description="Helical" evidence="6">
    <location>
        <begin position="308"/>
        <end position="327"/>
    </location>
</feature>
<keyword evidence="5 6" id="KW-0472">Membrane</keyword>
<evidence type="ECO:0000256" key="2">
    <source>
        <dbReference type="ARBA" id="ARBA00022475"/>
    </source>
</evidence>
<name>A0ABZ2FZN4_9SPHN</name>
<dbReference type="Proteomes" id="UP001382935">
    <property type="component" value="Chromosome"/>
</dbReference>
<dbReference type="PANTHER" id="PTHR33529:SF6">
    <property type="entry name" value="YJGP_YJGQ FAMILY PERMEASE"/>
    <property type="match status" value="1"/>
</dbReference>
<evidence type="ECO:0000313" key="8">
    <source>
        <dbReference type="Proteomes" id="UP001382935"/>
    </source>
</evidence>
<evidence type="ECO:0000256" key="3">
    <source>
        <dbReference type="ARBA" id="ARBA00022692"/>
    </source>
</evidence>
<dbReference type="Pfam" id="PF03739">
    <property type="entry name" value="LptF_LptG"/>
    <property type="match status" value="1"/>
</dbReference>
<organism evidence="7 8">
    <name type="scientific">Sphingomonas kaistensis</name>
    <dbReference type="NCBI Taxonomy" id="298708"/>
    <lineage>
        <taxon>Bacteria</taxon>
        <taxon>Pseudomonadati</taxon>
        <taxon>Pseudomonadota</taxon>
        <taxon>Alphaproteobacteria</taxon>
        <taxon>Sphingomonadales</taxon>
        <taxon>Sphingomonadaceae</taxon>
        <taxon>Sphingomonas</taxon>
    </lineage>
</organism>
<feature type="transmembrane region" description="Helical" evidence="6">
    <location>
        <begin position="339"/>
        <end position="361"/>
    </location>
</feature>
<protein>
    <submittedName>
        <fullName evidence="7">LPS export ABC transporter permease LptF</fullName>
    </submittedName>
</protein>
<keyword evidence="4 6" id="KW-1133">Transmembrane helix</keyword>
<reference evidence="7 8" key="1">
    <citation type="submission" date="2024-02" db="EMBL/GenBank/DDBJ databases">
        <title>Full genome sequence of Sphingomonas kaistensis.</title>
        <authorList>
            <person name="Poletto B.L."/>
            <person name="Silva G."/>
            <person name="Galante D."/>
            <person name="Campos K.R."/>
            <person name="Santos M.B.N."/>
            <person name="Sacchi C.T."/>
        </authorList>
    </citation>
    <scope>NUCLEOTIDE SEQUENCE [LARGE SCALE GENOMIC DNA]</scope>
    <source>
        <strain evidence="7 8">MA4R</strain>
    </source>
</reference>
<evidence type="ECO:0000256" key="4">
    <source>
        <dbReference type="ARBA" id="ARBA00022989"/>
    </source>
</evidence>
<evidence type="ECO:0000256" key="5">
    <source>
        <dbReference type="ARBA" id="ARBA00023136"/>
    </source>
</evidence>
<dbReference type="InterPro" id="IPR005495">
    <property type="entry name" value="LptG/LptF_permease"/>
</dbReference>
<dbReference type="RefSeq" id="WP_338501199.1">
    <property type="nucleotide sequence ID" value="NZ_CP145607.1"/>
</dbReference>
<keyword evidence="2" id="KW-1003">Cell membrane</keyword>
<dbReference type="InterPro" id="IPR030922">
    <property type="entry name" value="LptF"/>
</dbReference>
<gene>
    <name evidence="7" type="primary">lptF</name>
    <name evidence="7" type="ORF">V6R86_00815</name>
</gene>
<feature type="transmembrane region" description="Helical" evidence="6">
    <location>
        <begin position="284"/>
        <end position="302"/>
    </location>
</feature>
<evidence type="ECO:0000313" key="7">
    <source>
        <dbReference type="EMBL" id="WWM69279.1"/>
    </source>
</evidence>
<evidence type="ECO:0000256" key="1">
    <source>
        <dbReference type="ARBA" id="ARBA00004651"/>
    </source>
</evidence>
<keyword evidence="8" id="KW-1185">Reference proteome</keyword>
<dbReference type="EMBL" id="CP145607">
    <property type="protein sequence ID" value="WWM69279.1"/>
    <property type="molecule type" value="Genomic_DNA"/>
</dbReference>
<comment type="subcellular location">
    <subcellularLocation>
        <location evidence="1">Cell membrane</location>
        <topology evidence="1">Multi-pass membrane protein</topology>
    </subcellularLocation>
</comment>
<dbReference type="NCBIfam" id="TIGR04407">
    <property type="entry name" value="LptF_YjgP"/>
    <property type="match status" value="1"/>
</dbReference>
<feature type="transmembrane region" description="Helical" evidence="6">
    <location>
        <begin position="100"/>
        <end position="121"/>
    </location>
</feature>
<feature type="transmembrane region" description="Helical" evidence="6">
    <location>
        <begin position="60"/>
        <end position="80"/>
    </location>
</feature>
<dbReference type="PANTHER" id="PTHR33529">
    <property type="entry name" value="SLR0882 PROTEIN-RELATED"/>
    <property type="match status" value="1"/>
</dbReference>
<feature type="transmembrane region" description="Helical" evidence="6">
    <location>
        <begin position="35"/>
        <end position="53"/>
    </location>
</feature>